<name>A0ABT1QLB2_9GAMM</name>
<feature type="chain" id="PRO_5045405859" evidence="1">
    <location>
        <begin position="32"/>
        <end position="494"/>
    </location>
</feature>
<dbReference type="RefSeq" id="WP_255910385.1">
    <property type="nucleotide sequence ID" value="NZ_JANFQO010000001.1"/>
</dbReference>
<reference evidence="2" key="1">
    <citation type="submission" date="2022-07" db="EMBL/GenBank/DDBJ databases">
        <title>Tahibacter sp., a new gammaproteobacterium isolated from the silt sample collected at pig farm.</title>
        <authorList>
            <person name="Chen H."/>
        </authorList>
    </citation>
    <scope>NUCLEOTIDE SEQUENCE</scope>
    <source>
        <strain evidence="2">P2K</strain>
    </source>
</reference>
<dbReference type="Proteomes" id="UP001165498">
    <property type="component" value="Unassembled WGS sequence"/>
</dbReference>
<dbReference type="EMBL" id="JANFQO010000001">
    <property type="protein sequence ID" value="MCQ4163313.1"/>
    <property type="molecule type" value="Genomic_DNA"/>
</dbReference>
<keyword evidence="3" id="KW-1185">Reference proteome</keyword>
<sequence length="494" mass="52082">MKTLKGNPLRAQLAGLLALPLLGLLAPLAQAQNFESYYGEQPANDGGEDVKAVNRCPNKGSIVVGTRRVSNGIEARATRVNDNGAALWQRAYRIAGSNNSTANAVVELRDGSGFALTGTVRRSPNLVDTFIYVMRIDCDGKPLWARVLPNQATGNRAVGYDIVEAGGVTGVVSQLIVVGDENLAAPAGAVHGRIARVTAAGGLVFNHAYSQPNQPLGLRFRALTENKSASGGQPDIVVAGSAARGTSWVADRRGLMFRVAFNGAPVCNALLGTADNANEDYYGITALSIGNFAAESVLVGATQPASATLGPASVYLTRFSAGACVPLVQSVWRDPQDGAIAYDVVESPPTTTLFPPSIVATGAISGSVTQGDGFALTATDANLSPVGGQFRYSTQSPQRENLFAIDNKGSRFVMAGSTFTDWDGSGDNQDFYLVQTDPNKKTQCVREWTQDWSPAQLPYERFTPPVKVLTGISAVEAPFVDTKDEGYCCALDPN</sequence>
<evidence type="ECO:0000313" key="3">
    <source>
        <dbReference type="Proteomes" id="UP001165498"/>
    </source>
</evidence>
<evidence type="ECO:0000256" key="1">
    <source>
        <dbReference type="SAM" id="SignalP"/>
    </source>
</evidence>
<gene>
    <name evidence="2" type="ORF">NM961_01190</name>
</gene>
<evidence type="ECO:0000313" key="2">
    <source>
        <dbReference type="EMBL" id="MCQ4163313.1"/>
    </source>
</evidence>
<protein>
    <submittedName>
        <fullName evidence="2">Uncharacterized protein</fullName>
    </submittedName>
</protein>
<proteinExistence type="predicted"/>
<comment type="caution">
    <text evidence="2">The sequence shown here is derived from an EMBL/GenBank/DDBJ whole genome shotgun (WGS) entry which is preliminary data.</text>
</comment>
<organism evidence="2 3">
    <name type="scientific">Tahibacter harae</name>
    <dbReference type="NCBI Taxonomy" id="2963937"/>
    <lineage>
        <taxon>Bacteria</taxon>
        <taxon>Pseudomonadati</taxon>
        <taxon>Pseudomonadota</taxon>
        <taxon>Gammaproteobacteria</taxon>
        <taxon>Lysobacterales</taxon>
        <taxon>Rhodanobacteraceae</taxon>
        <taxon>Tahibacter</taxon>
    </lineage>
</organism>
<accession>A0ABT1QLB2</accession>
<keyword evidence="1" id="KW-0732">Signal</keyword>
<feature type="signal peptide" evidence="1">
    <location>
        <begin position="1"/>
        <end position="31"/>
    </location>
</feature>